<evidence type="ECO:0000259" key="4">
    <source>
        <dbReference type="PROSITE" id="PS51643"/>
    </source>
</evidence>
<dbReference type="Proteomes" id="UP000316473">
    <property type="component" value="Chromosome"/>
</dbReference>
<dbReference type="PROSITE" id="PS51643">
    <property type="entry name" value="HD_CAS3"/>
    <property type="match status" value="1"/>
</dbReference>
<dbReference type="GO" id="GO:0046872">
    <property type="term" value="F:metal ion binding"/>
    <property type="evidence" value="ECO:0007669"/>
    <property type="project" value="UniProtKB-KW"/>
</dbReference>
<evidence type="ECO:0000256" key="3">
    <source>
        <dbReference type="ARBA" id="ARBA00023118"/>
    </source>
</evidence>
<reference evidence="5 6" key="1">
    <citation type="submission" date="2019-06" db="EMBL/GenBank/DDBJ databases">
        <title>Nitrosomonas stercoris KYUHI-S whole genome shotgun sequence.</title>
        <authorList>
            <person name="Nakagawa T."/>
            <person name="Tsuchiya Y."/>
            <person name="Takahashi R."/>
        </authorList>
    </citation>
    <scope>NUCLEOTIDE SEQUENCE [LARGE SCALE GENOMIC DNA]</scope>
    <source>
        <strain evidence="5 6">KYUHI-S</strain>
    </source>
</reference>
<dbReference type="Gene3D" id="1.10.3210.30">
    <property type="match status" value="1"/>
</dbReference>
<dbReference type="GO" id="GO:0016787">
    <property type="term" value="F:hydrolase activity"/>
    <property type="evidence" value="ECO:0007669"/>
    <property type="project" value="UniProtKB-KW"/>
</dbReference>
<dbReference type="NCBIfam" id="TIGR01596">
    <property type="entry name" value="cas3_HD"/>
    <property type="match status" value="1"/>
</dbReference>
<dbReference type="InterPro" id="IPR006483">
    <property type="entry name" value="CRISPR-assoc_Cas3_HD"/>
</dbReference>
<evidence type="ECO:0000313" key="5">
    <source>
        <dbReference type="EMBL" id="BBL35198.1"/>
    </source>
</evidence>
<keyword evidence="2" id="KW-0378">Hydrolase</keyword>
<dbReference type="InterPro" id="IPR038257">
    <property type="entry name" value="CRISPR-assoc_Cas3_HD_sf"/>
</dbReference>
<organism evidence="5 6">
    <name type="scientific">Nitrosomonas stercoris</name>
    <dbReference type="NCBI Taxonomy" id="1444684"/>
    <lineage>
        <taxon>Bacteria</taxon>
        <taxon>Pseudomonadati</taxon>
        <taxon>Pseudomonadota</taxon>
        <taxon>Betaproteobacteria</taxon>
        <taxon>Nitrosomonadales</taxon>
        <taxon>Nitrosomonadaceae</taxon>
        <taxon>Nitrosomonas</taxon>
    </lineage>
</organism>
<dbReference type="EMBL" id="AP019755">
    <property type="protein sequence ID" value="BBL35198.1"/>
    <property type="molecule type" value="Genomic_DNA"/>
</dbReference>
<keyword evidence="3" id="KW-0051">Antiviral defense</keyword>
<feature type="domain" description="HD Cas3-type" evidence="4">
    <location>
        <begin position="32"/>
        <end position="197"/>
    </location>
</feature>
<dbReference type="KEGG" id="nst:Nstercoris_01460"/>
<dbReference type="Pfam" id="PF18019">
    <property type="entry name" value="Cas3_HD"/>
    <property type="match status" value="1"/>
</dbReference>
<proteinExistence type="predicted"/>
<evidence type="ECO:0000313" key="6">
    <source>
        <dbReference type="Proteomes" id="UP000316473"/>
    </source>
</evidence>
<accession>A0A4Y1YN17</accession>
<evidence type="ECO:0000256" key="1">
    <source>
        <dbReference type="ARBA" id="ARBA00022723"/>
    </source>
</evidence>
<name>A0A4Y1YN17_9PROT</name>
<dbReference type="CDD" id="cd09641">
    <property type="entry name" value="Cas3''_I"/>
    <property type="match status" value="1"/>
</dbReference>
<evidence type="ECO:0000256" key="2">
    <source>
        <dbReference type="ARBA" id="ARBA00022801"/>
    </source>
</evidence>
<protein>
    <recommendedName>
        <fullName evidence="4">HD Cas3-type domain-containing protein</fullName>
    </recommendedName>
</protein>
<dbReference type="AlphaFoldDB" id="A0A4Y1YN17"/>
<keyword evidence="6" id="KW-1185">Reference proteome</keyword>
<dbReference type="GO" id="GO:0051607">
    <property type="term" value="P:defense response to virus"/>
    <property type="evidence" value="ECO:0007669"/>
    <property type="project" value="UniProtKB-KW"/>
</dbReference>
<sequence>MLRRRLSQKLDDFSCIPFAQCPAKTFEDANGEKQLGRSVFNHCQIVGEVAKELIKRSPAQHLFPQGSAFTAATHDIGKVSTHFYNKLHHACQLPLLPNINFELEKCWGGHAGVSQATAKALNAPEYIAEILGCHHGFAPNLGGKTALAEQFGGEAWQAERKKLVEALQDALQENWPEIANYATARLIAGLTSVADWIGSGQHFDNPNTDWRPNIKNALEPVYDLLSNSAKKAK</sequence>
<keyword evidence="1" id="KW-0479">Metal-binding</keyword>
<gene>
    <name evidence="5" type="ORF">Nstercoris_01460</name>
</gene>